<dbReference type="AlphaFoldDB" id="A0A2I1D5I8"/>
<accession>A0A2I1D5I8</accession>
<organism evidence="2 3">
    <name type="scientific">Aspergillus campestris (strain IBT 28561)</name>
    <dbReference type="NCBI Taxonomy" id="1392248"/>
    <lineage>
        <taxon>Eukaryota</taxon>
        <taxon>Fungi</taxon>
        <taxon>Dikarya</taxon>
        <taxon>Ascomycota</taxon>
        <taxon>Pezizomycotina</taxon>
        <taxon>Eurotiomycetes</taxon>
        <taxon>Eurotiomycetidae</taxon>
        <taxon>Eurotiales</taxon>
        <taxon>Aspergillaceae</taxon>
        <taxon>Aspergillus</taxon>
        <taxon>Aspergillus subgen. Circumdati</taxon>
    </lineage>
</organism>
<gene>
    <name evidence="2" type="ORF">P168DRAFT_146251</name>
</gene>
<reference evidence="2" key="1">
    <citation type="submission" date="2016-12" db="EMBL/GenBank/DDBJ databases">
        <title>The genomes of Aspergillus section Nigri reveals drivers in fungal speciation.</title>
        <authorList>
            <consortium name="DOE Joint Genome Institute"/>
            <person name="Vesth T.C."/>
            <person name="Nybo J."/>
            <person name="Theobald S."/>
            <person name="Brandl J."/>
            <person name="Frisvad J.C."/>
            <person name="Nielsen K.F."/>
            <person name="Lyhne E.K."/>
            <person name="Kogle M.E."/>
            <person name="Kuo A."/>
            <person name="Riley R."/>
            <person name="Clum A."/>
            <person name="Nolan M."/>
            <person name="Lipzen A."/>
            <person name="Salamov A."/>
            <person name="Henrissat B."/>
            <person name="Wiebenga A."/>
            <person name="De vries R.P."/>
            <person name="Grigoriev I.V."/>
            <person name="Mortensen U.H."/>
            <person name="Andersen M.R."/>
            <person name="Baker S.E."/>
        </authorList>
    </citation>
    <scope>NUCLEOTIDE SEQUENCE</scope>
    <source>
        <strain evidence="2">IBT 28561</strain>
    </source>
</reference>
<evidence type="ECO:0000313" key="2">
    <source>
        <dbReference type="EMBL" id="PKY05128.1"/>
    </source>
</evidence>
<feature type="compositionally biased region" description="Polar residues" evidence="1">
    <location>
        <begin position="34"/>
        <end position="51"/>
    </location>
</feature>
<comment type="caution">
    <text evidence="2">The sequence shown here is derived from an EMBL/GenBank/DDBJ whole genome shotgun (WGS) entry which is preliminary data.</text>
</comment>
<protein>
    <submittedName>
        <fullName evidence="2">Uncharacterized protein</fullName>
    </submittedName>
</protein>
<dbReference type="OrthoDB" id="4496941at2759"/>
<sequence>MSKHSVGAYMELHANVGRSFWAVHSSNTRRDSESSAAHQPHSDTSSPNQDLGAQDRSMKPTVHKQLQDLRADTTRLLERLEQAKARTQNQTWADAESQTEIIKSIVQDAQTMIKMHQRLLPS</sequence>
<dbReference type="VEuPathDB" id="FungiDB:P168DRAFT_146251"/>
<dbReference type="RefSeq" id="XP_024693722.1">
    <property type="nucleotide sequence ID" value="XM_024832773.1"/>
</dbReference>
<evidence type="ECO:0000256" key="1">
    <source>
        <dbReference type="SAM" id="MobiDB-lite"/>
    </source>
</evidence>
<dbReference type="GeneID" id="36540295"/>
<name>A0A2I1D5I8_ASPC2</name>
<feature type="region of interest" description="Disordered" evidence="1">
    <location>
        <begin position="25"/>
        <end position="70"/>
    </location>
</feature>
<proteinExistence type="predicted"/>
<dbReference type="Proteomes" id="UP000234254">
    <property type="component" value="Unassembled WGS sequence"/>
</dbReference>
<evidence type="ECO:0000313" key="3">
    <source>
        <dbReference type="Proteomes" id="UP000234254"/>
    </source>
</evidence>
<dbReference type="EMBL" id="MSFM01000005">
    <property type="protein sequence ID" value="PKY05128.1"/>
    <property type="molecule type" value="Genomic_DNA"/>
</dbReference>
<keyword evidence="3" id="KW-1185">Reference proteome</keyword>